<organism evidence="1 2">
    <name type="scientific">Zymoseptoria tritici ST99CH_1A5</name>
    <dbReference type="NCBI Taxonomy" id="1276529"/>
    <lineage>
        <taxon>Eukaryota</taxon>
        <taxon>Fungi</taxon>
        <taxon>Dikarya</taxon>
        <taxon>Ascomycota</taxon>
        <taxon>Pezizomycotina</taxon>
        <taxon>Dothideomycetes</taxon>
        <taxon>Dothideomycetidae</taxon>
        <taxon>Mycosphaerellales</taxon>
        <taxon>Mycosphaerellaceae</taxon>
        <taxon>Zymoseptoria</taxon>
    </lineage>
</organism>
<accession>A0A1Y6M184</accession>
<evidence type="ECO:0000313" key="2">
    <source>
        <dbReference type="Proteomes" id="UP000215453"/>
    </source>
</evidence>
<sequence length="142" mass="15358">MGQARKGYLGPVLADAVECAVDMIADHENWLAKDLTNAGKQVSEVPGYRQFITLKEEGISVVPEGRLGQSILNIDTHVSGVIEQLSARPATPCSRWPAPPSPIPPLKGPFVGADFGYRTKTVVPREDALRQRAIELAKQTAI</sequence>
<dbReference type="Proteomes" id="UP000215453">
    <property type="component" value="Chromosome 17"/>
</dbReference>
<evidence type="ECO:0000313" key="1">
    <source>
        <dbReference type="EMBL" id="SMY30352.1"/>
    </source>
</evidence>
<dbReference type="EMBL" id="LT882692">
    <property type="protein sequence ID" value="SMY30352.1"/>
    <property type="molecule type" value="Genomic_DNA"/>
</dbReference>
<dbReference type="AlphaFoldDB" id="A0A1Y6M184"/>
<protein>
    <submittedName>
        <fullName evidence="1">Uncharacterized protein</fullName>
    </submittedName>
</protein>
<reference evidence="1 2" key="1">
    <citation type="submission" date="2016-10" db="EMBL/GenBank/DDBJ databases">
        <authorList>
            <person name="Varghese N."/>
        </authorList>
    </citation>
    <scope>NUCLEOTIDE SEQUENCE [LARGE SCALE GENOMIC DNA]</scope>
</reference>
<name>A0A1Y6M184_ZYMTR</name>
<proteinExistence type="predicted"/>
<gene>
    <name evidence="1" type="ORF">ZT1A5_G11804</name>
</gene>